<dbReference type="AlphaFoldDB" id="A0A2P2QYF9"/>
<evidence type="ECO:0000313" key="1">
    <source>
        <dbReference type="EMBL" id="MBX72030.1"/>
    </source>
</evidence>
<proteinExistence type="predicted"/>
<organism evidence="1">
    <name type="scientific">Rhizophora mucronata</name>
    <name type="common">Asiatic mangrove</name>
    <dbReference type="NCBI Taxonomy" id="61149"/>
    <lineage>
        <taxon>Eukaryota</taxon>
        <taxon>Viridiplantae</taxon>
        <taxon>Streptophyta</taxon>
        <taxon>Embryophyta</taxon>
        <taxon>Tracheophyta</taxon>
        <taxon>Spermatophyta</taxon>
        <taxon>Magnoliopsida</taxon>
        <taxon>eudicotyledons</taxon>
        <taxon>Gunneridae</taxon>
        <taxon>Pentapetalae</taxon>
        <taxon>rosids</taxon>
        <taxon>fabids</taxon>
        <taxon>Malpighiales</taxon>
        <taxon>Rhizophoraceae</taxon>
        <taxon>Rhizophora</taxon>
    </lineage>
</organism>
<sequence>MLPISDNNKDNENFKELSFFLFLM</sequence>
<reference evidence="1" key="1">
    <citation type="submission" date="2018-02" db="EMBL/GenBank/DDBJ databases">
        <title>Rhizophora mucronata_Transcriptome.</title>
        <authorList>
            <person name="Meera S.P."/>
            <person name="Sreeshan A."/>
            <person name="Augustine A."/>
        </authorList>
    </citation>
    <scope>NUCLEOTIDE SEQUENCE</scope>
    <source>
        <tissue evidence="1">Leaf</tissue>
    </source>
</reference>
<name>A0A2P2QYF9_RHIMU</name>
<protein>
    <submittedName>
        <fullName evidence="1">Uncharacterized protein</fullName>
    </submittedName>
</protein>
<dbReference type="EMBL" id="GGEC01091546">
    <property type="protein sequence ID" value="MBX72030.1"/>
    <property type="molecule type" value="Transcribed_RNA"/>
</dbReference>
<accession>A0A2P2QYF9</accession>